<dbReference type="PANTHER" id="PTHR30204">
    <property type="entry name" value="REDOX-CYCLING DRUG-SENSING TRANSCRIPTIONAL ACTIVATOR SOXR"/>
    <property type="match status" value="1"/>
</dbReference>
<keyword evidence="4" id="KW-0804">Transcription</keyword>
<name>A0ABP8WU43_9PSEU</name>
<keyword evidence="2" id="KW-0805">Transcription regulation</keyword>
<dbReference type="Gene3D" id="1.10.1660.10">
    <property type="match status" value="1"/>
</dbReference>
<feature type="region of interest" description="Disordered" evidence="5">
    <location>
        <begin position="202"/>
        <end position="227"/>
    </location>
</feature>
<evidence type="ECO:0000313" key="8">
    <source>
        <dbReference type="Proteomes" id="UP001500325"/>
    </source>
</evidence>
<protein>
    <submittedName>
        <fullName evidence="7">MerR family transcriptional regulator</fullName>
    </submittedName>
</protein>
<feature type="compositionally biased region" description="Pro residues" evidence="5">
    <location>
        <begin position="215"/>
        <end position="227"/>
    </location>
</feature>
<dbReference type="InterPro" id="IPR047057">
    <property type="entry name" value="MerR_fam"/>
</dbReference>
<evidence type="ECO:0000256" key="1">
    <source>
        <dbReference type="ARBA" id="ARBA00022491"/>
    </source>
</evidence>
<evidence type="ECO:0000256" key="2">
    <source>
        <dbReference type="ARBA" id="ARBA00023015"/>
    </source>
</evidence>
<reference evidence="8" key="1">
    <citation type="journal article" date="2019" name="Int. J. Syst. Evol. Microbiol.">
        <title>The Global Catalogue of Microorganisms (GCM) 10K type strain sequencing project: providing services to taxonomists for standard genome sequencing and annotation.</title>
        <authorList>
            <consortium name="The Broad Institute Genomics Platform"/>
            <consortium name="The Broad Institute Genome Sequencing Center for Infectious Disease"/>
            <person name="Wu L."/>
            <person name="Ma J."/>
        </authorList>
    </citation>
    <scope>NUCLEOTIDE SEQUENCE [LARGE SCALE GENOMIC DNA]</scope>
    <source>
        <strain evidence="8">JCM 18055</strain>
    </source>
</reference>
<dbReference type="SMART" id="SM00422">
    <property type="entry name" value="HTH_MERR"/>
    <property type="match status" value="1"/>
</dbReference>
<evidence type="ECO:0000259" key="6">
    <source>
        <dbReference type="PROSITE" id="PS50937"/>
    </source>
</evidence>
<sequence>MRMAELSRATGVPVATIKYYLREGLLPRGEVTTSPNQARYGEEHVRRLALVRSLVEVGGLSIAAVRAVLAAIDDPAVPLHDTLGLTIDAADAPVPAVDDPRHAAAAARIDAVIAERGWRLSPDPLARRAAIDVLATMQRVTGDRLTGLAGVYAEAAERIAEADLDTVTAVEDPETRVETALVGTVLGERLLAALRRLAQEHVSAQRFPPSSRETPCPPPSPRSPSDP</sequence>
<keyword evidence="8" id="KW-1185">Reference proteome</keyword>
<evidence type="ECO:0000256" key="5">
    <source>
        <dbReference type="SAM" id="MobiDB-lite"/>
    </source>
</evidence>
<dbReference type="InterPro" id="IPR009061">
    <property type="entry name" value="DNA-bd_dom_put_sf"/>
</dbReference>
<dbReference type="EMBL" id="BAABIC010000011">
    <property type="protein sequence ID" value="GAA4694703.1"/>
    <property type="molecule type" value="Genomic_DNA"/>
</dbReference>
<dbReference type="PROSITE" id="PS50937">
    <property type="entry name" value="HTH_MERR_2"/>
    <property type="match status" value="1"/>
</dbReference>
<evidence type="ECO:0000256" key="3">
    <source>
        <dbReference type="ARBA" id="ARBA00023125"/>
    </source>
</evidence>
<keyword evidence="1" id="KW-0678">Repressor</keyword>
<evidence type="ECO:0000313" key="7">
    <source>
        <dbReference type="EMBL" id="GAA4694703.1"/>
    </source>
</evidence>
<dbReference type="InterPro" id="IPR000551">
    <property type="entry name" value="MerR-type_HTH_dom"/>
</dbReference>
<proteinExistence type="predicted"/>
<evidence type="ECO:0000256" key="4">
    <source>
        <dbReference type="ARBA" id="ARBA00023163"/>
    </source>
</evidence>
<dbReference type="Pfam" id="PF13411">
    <property type="entry name" value="MerR_1"/>
    <property type="match status" value="1"/>
</dbReference>
<dbReference type="CDD" id="cd04780">
    <property type="entry name" value="HTH_MerR-like_sg5"/>
    <property type="match status" value="1"/>
</dbReference>
<dbReference type="Proteomes" id="UP001500325">
    <property type="component" value="Unassembled WGS sequence"/>
</dbReference>
<comment type="caution">
    <text evidence="7">The sequence shown here is derived from an EMBL/GenBank/DDBJ whole genome shotgun (WGS) entry which is preliminary data.</text>
</comment>
<gene>
    <name evidence="7" type="ORF">GCM10023215_35440</name>
</gene>
<dbReference type="PANTHER" id="PTHR30204:SF69">
    <property type="entry name" value="MERR-FAMILY TRANSCRIPTIONAL REGULATOR"/>
    <property type="match status" value="1"/>
</dbReference>
<accession>A0ABP8WU43</accession>
<keyword evidence="3" id="KW-0238">DNA-binding</keyword>
<dbReference type="SUPFAM" id="SSF46955">
    <property type="entry name" value="Putative DNA-binding domain"/>
    <property type="match status" value="1"/>
</dbReference>
<feature type="domain" description="HTH merR-type" evidence="6">
    <location>
        <begin position="1"/>
        <end position="71"/>
    </location>
</feature>
<organism evidence="7 8">
    <name type="scientific">Pseudonocardia yuanmonensis</name>
    <dbReference type="NCBI Taxonomy" id="1095914"/>
    <lineage>
        <taxon>Bacteria</taxon>
        <taxon>Bacillati</taxon>
        <taxon>Actinomycetota</taxon>
        <taxon>Actinomycetes</taxon>
        <taxon>Pseudonocardiales</taxon>
        <taxon>Pseudonocardiaceae</taxon>
        <taxon>Pseudonocardia</taxon>
    </lineage>
</organism>